<keyword evidence="2" id="KW-0479">Metal-binding</keyword>
<dbReference type="SMART" id="SM00922">
    <property type="entry name" value="MR_MLE"/>
    <property type="match status" value="1"/>
</dbReference>
<accession>A0ABT3A2E4</accession>
<evidence type="ECO:0000256" key="3">
    <source>
        <dbReference type="ARBA" id="ARBA00022842"/>
    </source>
</evidence>
<dbReference type="InterPro" id="IPR013342">
    <property type="entry name" value="Mandelate_racemase_C"/>
</dbReference>
<evidence type="ECO:0000256" key="4">
    <source>
        <dbReference type="ARBA" id="ARBA00023239"/>
    </source>
</evidence>
<dbReference type="RefSeq" id="WP_263848535.1">
    <property type="nucleotide sequence ID" value="NZ_JAOWKW010000015.1"/>
</dbReference>
<dbReference type="InterPro" id="IPR013341">
    <property type="entry name" value="Mandelate_racemase_N_dom"/>
</dbReference>
<evidence type="ECO:0000313" key="9">
    <source>
        <dbReference type="Proteomes" id="UP001526166"/>
    </source>
</evidence>
<evidence type="ECO:0000256" key="2">
    <source>
        <dbReference type="ARBA" id="ARBA00022723"/>
    </source>
</evidence>
<dbReference type="EMBL" id="JAOWKW010000015">
    <property type="protein sequence ID" value="MCV2880173.1"/>
    <property type="molecule type" value="Genomic_DNA"/>
</dbReference>
<dbReference type="NCBIfam" id="TIGR01928">
    <property type="entry name" value="menC_lowGC_arch"/>
    <property type="match status" value="1"/>
</dbReference>
<feature type="domain" description="Mandelate racemase/muconate lactonizing enzyme C-terminal" evidence="7">
    <location>
        <begin position="149"/>
        <end position="240"/>
    </location>
</feature>
<dbReference type="InterPro" id="IPR029065">
    <property type="entry name" value="Enolase_C-like"/>
</dbReference>
<evidence type="ECO:0000256" key="5">
    <source>
        <dbReference type="ARBA" id="ARBA00029491"/>
    </source>
</evidence>
<dbReference type="SFLD" id="SFLDG00180">
    <property type="entry name" value="muconate_cycloisomerase"/>
    <property type="match status" value="1"/>
</dbReference>
<keyword evidence="3" id="KW-0460">Magnesium</keyword>
<protein>
    <recommendedName>
        <fullName evidence="5 6">o-succinylbenzoate synthase</fullName>
        <ecNumber evidence="5 6">4.2.1.113</ecNumber>
    </recommendedName>
</protein>
<proteinExistence type="predicted"/>
<dbReference type="PANTHER" id="PTHR48073">
    <property type="entry name" value="O-SUCCINYLBENZOATE SYNTHASE-RELATED"/>
    <property type="match status" value="1"/>
</dbReference>
<dbReference type="InterPro" id="IPR010197">
    <property type="entry name" value="OSBS/NAAAR"/>
</dbReference>
<dbReference type="InterPro" id="IPR036849">
    <property type="entry name" value="Enolase-like_C_sf"/>
</dbReference>
<name>A0ABT3A2E4_9RHOB</name>
<dbReference type="SUPFAM" id="SSF51604">
    <property type="entry name" value="Enolase C-terminal domain-like"/>
    <property type="match status" value="1"/>
</dbReference>
<reference evidence="8 9" key="1">
    <citation type="submission" date="2022-10" db="EMBL/GenBank/DDBJ databases">
        <title>Sinirhodobacter sp. nov., isolated from ocean surface sediments.</title>
        <authorList>
            <person name="He W."/>
            <person name="Wang L."/>
            <person name="Zhang D.-F."/>
        </authorList>
    </citation>
    <scope>NUCLEOTIDE SEQUENCE [LARGE SCALE GENOMIC DNA]</scope>
    <source>
        <strain evidence="8 9">WL0115</strain>
    </source>
</reference>
<dbReference type="SFLD" id="SFLDF00009">
    <property type="entry name" value="o-succinylbenzoate_synthase"/>
    <property type="match status" value="1"/>
</dbReference>
<dbReference type="InterPro" id="IPR029017">
    <property type="entry name" value="Enolase-like_N"/>
</dbReference>
<dbReference type="SUPFAM" id="SSF54826">
    <property type="entry name" value="Enolase N-terminal domain-like"/>
    <property type="match status" value="1"/>
</dbReference>
<evidence type="ECO:0000313" key="8">
    <source>
        <dbReference type="EMBL" id="MCV2880173.1"/>
    </source>
</evidence>
<dbReference type="Gene3D" id="3.30.390.10">
    <property type="entry name" value="Enolase-like, N-terminal domain"/>
    <property type="match status" value="1"/>
</dbReference>
<dbReference type="Pfam" id="PF13378">
    <property type="entry name" value="MR_MLE_C"/>
    <property type="match status" value="1"/>
</dbReference>
<dbReference type="CDD" id="cd03317">
    <property type="entry name" value="NAAAR"/>
    <property type="match status" value="1"/>
</dbReference>
<keyword evidence="4 8" id="KW-0456">Lyase</keyword>
<comment type="caution">
    <text evidence="8">The sequence shown here is derived from an EMBL/GenBank/DDBJ whole genome shotgun (WGS) entry which is preliminary data.</text>
</comment>
<gene>
    <name evidence="8" type="primary">menC</name>
    <name evidence="8" type="ORF">OE699_15110</name>
</gene>
<dbReference type="Gene3D" id="3.20.20.120">
    <property type="entry name" value="Enolase-like C-terminal domain"/>
    <property type="match status" value="1"/>
</dbReference>
<evidence type="ECO:0000256" key="1">
    <source>
        <dbReference type="ARBA" id="ARBA00001968"/>
    </source>
</evidence>
<dbReference type="PANTHER" id="PTHR48073:SF5">
    <property type="entry name" value="O-SUCCINYLBENZOATE SYNTHASE"/>
    <property type="match status" value="1"/>
</dbReference>
<sequence>MTVPFTGLKIESAELRIVNLPLVTPFKVSNQTLTDKTFPVLILRGEGVEGFSEGVMDPFPDYLEETIPGALGFLRDLILPQIVGKRFGNPAELAALLAPWRGHRMSKALVEMAFWDLWTKALGLPLKAALGGVRDAVPVGVSLGITAIDTTVARVAEAVEAGYKRIKLKVAQGHDLALLEAVRRAYPDVKLTVDANTAYGLADLATLRAMDAFNLDYIEQPLAVDDIHDHALVQREIATALCLDESIRTPADCRKALAAGAARIINIKVGRVGGYAAARAIHDVSEAFGAPVWCGGMLESGIGRAHNIHLATLPNFTKPGDTSSASRYFHRDIINEPLEAADGLMPVPGNGPGVGVTLDRPFLETVTRMTEEFRA</sequence>
<evidence type="ECO:0000259" key="7">
    <source>
        <dbReference type="SMART" id="SM00922"/>
    </source>
</evidence>
<keyword evidence="9" id="KW-1185">Reference proteome</keyword>
<dbReference type="SFLD" id="SFLDS00001">
    <property type="entry name" value="Enolase"/>
    <property type="match status" value="1"/>
</dbReference>
<dbReference type="Proteomes" id="UP001526166">
    <property type="component" value="Unassembled WGS sequence"/>
</dbReference>
<dbReference type="Pfam" id="PF02746">
    <property type="entry name" value="MR_MLE_N"/>
    <property type="match status" value="1"/>
</dbReference>
<organism evidence="8 9">
    <name type="scientific">Sedimentimonas flavescens</name>
    <dbReference type="NCBI Taxonomy" id="2851012"/>
    <lineage>
        <taxon>Bacteria</taxon>
        <taxon>Pseudomonadati</taxon>
        <taxon>Pseudomonadota</taxon>
        <taxon>Alphaproteobacteria</taxon>
        <taxon>Rhodobacterales</taxon>
        <taxon>Rhodobacter group</taxon>
        <taxon>Sedimentimonas</taxon>
    </lineage>
</organism>
<comment type="cofactor">
    <cofactor evidence="1">
        <name>a divalent metal cation</name>
        <dbReference type="ChEBI" id="CHEBI:60240"/>
    </cofactor>
</comment>
<dbReference type="GO" id="GO:0043748">
    <property type="term" value="F:O-succinylbenzoate synthase activity"/>
    <property type="evidence" value="ECO:0007669"/>
    <property type="project" value="UniProtKB-EC"/>
</dbReference>
<evidence type="ECO:0000256" key="6">
    <source>
        <dbReference type="NCBIfam" id="TIGR01928"/>
    </source>
</evidence>
<dbReference type="EC" id="4.2.1.113" evidence="5 6"/>